<dbReference type="InterPro" id="IPR001394">
    <property type="entry name" value="Peptidase_C19_UCH"/>
</dbReference>
<dbReference type="Gene3D" id="3.90.70.10">
    <property type="entry name" value="Cysteine proteinases"/>
    <property type="match status" value="2"/>
</dbReference>
<keyword evidence="7" id="KW-0788">Thiol protease</keyword>
<feature type="region of interest" description="Disordered" evidence="8">
    <location>
        <begin position="674"/>
        <end position="696"/>
    </location>
</feature>
<dbReference type="InterPro" id="IPR028889">
    <property type="entry name" value="USP"/>
</dbReference>
<feature type="compositionally biased region" description="Polar residues" evidence="8">
    <location>
        <begin position="727"/>
        <end position="745"/>
    </location>
</feature>
<dbReference type="AlphaFoldDB" id="A0A1E4T7S9"/>
<dbReference type="EMBL" id="KV453847">
    <property type="protein sequence ID" value="ODV87814.1"/>
    <property type="molecule type" value="Genomic_DNA"/>
</dbReference>
<evidence type="ECO:0000256" key="1">
    <source>
        <dbReference type="ARBA" id="ARBA00000707"/>
    </source>
</evidence>
<comment type="similarity">
    <text evidence="2">Belongs to the peptidase C19 family.</text>
</comment>
<evidence type="ECO:0000256" key="2">
    <source>
        <dbReference type="ARBA" id="ARBA00009085"/>
    </source>
</evidence>
<evidence type="ECO:0000259" key="9">
    <source>
        <dbReference type="PROSITE" id="PS50235"/>
    </source>
</evidence>
<sequence>MRPPTDYTGVLLIDTRDPKKHPIKLNGEQKNLLKHVTTTILHAQNSKNAAVKEDTRLLSALICLLDLSTNTPQTANKLYLHYRYWQMAREGKLITNKGIYKRRYSSQKSSEISLIGMDNYKNVMCYMDSILVCLFYSCSSYDFLLDSHADENLSTELQSEVGELKIILRYIVNLMRGGEFIPSSIMKQLCMALSSLGCELTMSCKQQDALQLFEFLSECLSLPLLTIKLDIIHSGKLNISDDLRLIEERTLLISVPNNAPEVDQQPAIEEDKEHHTVVKNEQPPISLEECLNSYFNNSVVVRRHIQRRRTLETRELKESFTMTDTEKDAKDDISEYEKMGIVTNDISSSSDPTMRLEDPIYEDIEAAKTRISHIESMDAESGELSIAVSNSTLSASGSMLDKTQTQNSSYAKVSDRLEASRTRSSTIVSTLNSVQVNHPSKLTRRSSSISQNEVALPAWMFLQLLPYYTDPKIKLKPENHEEIYRRISRIRTVESFDGLTTKRNETPSQFDERYEGKRPVIPICLKKYIWDEKGHSQKLERKVVVPEVIKYPYFIAEDRSKPGFVDFKRTSDNVAPFGSFMLILESCVCHRGKSVNSGHYVSLSRKEPLNANATPKPDEKQWILFNDMLEKGEKSKEISFNEAMDTEDPYILFYRVVELDDDVVSEYSANYAASGDDRSTIKPPHGSKDRYWTVGDSDSNNSQSAILAARKASVVSEISALSLKSSTLVPTTNPSSIALNPPRSNNHVRHLGLGKSLSRSASTSRSRMRTSTDDEASPLDPTYIDIANLYYWYDVDANGDLQLPNDFNVKPHIGTPADEHNDITTDGGFLDKMNSKILSLKRSSVATIQSSQQPTTSSLSHIASSKGSSVVSFFADKTQQMNGTENHHLSRTISP</sequence>
<comment type="catalytic activity">
    <reaction evidence="1">
        <text>Thiol-dependent hydrolysis of ester, thioester, amide, peptide and isopeptide bonds formed by the C-terminal Gly of ubiquitin (a 76-residue protein attached to proteins as an intracellular targeting signal).</text>
        <dbReference type="EC" id="3.4.19.12"/>
    </reaction>
</comment>
<evidence type="ECO:0000256" key="6">
    <source>
        <dbReference type="ARBA" id="ARBA00022801"/>
    </source>
</evidence>
<dbReference type="SUPFAM" id="SSF54001">
    <property type="entry name" value="Cysteine proteinases"/>
    <property type="match status" value="1"/>
</dbReference>
<dbReference type="InterPro" id="IPR050164">
    <property type="entry name" value="Peptidase_C19"/>
</dbReference>
<dbReference type="PROSITE" id="PS50235">
    <property type="entry name" value="USP_3"/>
    <property type="match status" value="1"/>
</dbReference>
<evidence type="ECO:0000256" key="8">
    <source>
        <dbReference type="SAM" id="MobiDB-lite"/>
    </source>
</evidence>
<organism evidence="10 11">
    <name type="scientific">[Candida] arabinofermentans NRRL YB-2248</name>
    <dbReference type="NCBI Taxonomy" id="983967"/>
    <lineage>
        <taxon>Eukaryota</taxon>
        <taxon>Fungi</taxon>
        <taxon>Dikarya</taxon>
        <taxon>Ascomycota</taxon>
        <taxon>Saccharomycotina</taxon>
        <taxon>Pichiomycetes</taxon>
        <taxon>Pichiales</taxon>
        <taxon>Pichiaceae</taxon>
        <taxon>Ogataea</taxon>
        <taxon>Ogataea/Candida clade</taxon>
    </lineage>
</organism>
<keyword evidence="4" id="KW-0645">Protease</keyword>
<dbReference type="GO" id="GO:0005829">
    <property type="term" value="C:cytosol"/>
    <property type="evidence" value="ECO:0007669"/>
    <property type="project" value="TreeGrafter"/>
</dbReference>
<dbReference type="GO" id="GO:0006508">
    <property type="term" value="P:proteolysis"/>
    <property type="evidence" value="ECO:0007669"/>
    <property type="project" value="UniProtKB-KW"/>
</dbReference>
<dbReference type="InterPro" id="IPR038765">
    <property type="entry name" value="Papain-like_cys_pep_sf"/>
</dbReference>
<evidence type="ECO:0000256" key="4">
    <source>
        <dbReference type="ARBA" id="ARBA00022670"/>
    </source>
</evidence>
<dbReference type="OrthoDB" id="6287070at2759"/>
<evidence type="ECO:0000256" key="5">
    <source>
        <dbReference type="ARBA" id="ARBA00022786"/>
    </source>
</evidence>
<feature type="non-terminal residue" evidence="10">
    <location>
        <position position="895"/>
    </location>
</feature>
<dbReference type="Pfam" id="PF00443">
    <property type="entry name" value="UCH"/>
    <property type="match status" value="1"/>
</dbReference>
<accession>A0A1E4T7S9</accession>
<dbReference type="EC" id="3.4.19.12" evidence="3"/>
<dbReference type="GO" id="GO:0005634">
    <property type="term" value="C:nucleus"/>
    <property type="evidence" value="ECO:0007669"/>
    <property type="project" value="UniProtKB-SubCell"/>
</dbReference>
<proteinExistence type="inferred from homology"/>
<keyword evidence="5" id="KW-0833">Ubl conjugation pathway</keyword>
<dbReference type="PANTHER" id="PTHR24006:SF722">
    <property type="entry name" value="UBIQUITIN CARBOXYL-TERMINAL HYDROLASE 48"/>
    <property type="match status" value="1"/>
</dbReference>
<keyword evidence="6" id="KW-0378">Hydrolase</keyword>
<name>A0A1E4T7S9_9ASCO</name>
<keyword evidence="11" id="KW-1185">Reference proteome</keyword>
<dbReference type="GO" id="GO:0016579">
    <property type="term" value="P:protein deubiquitination"/>
    <property type="evidence" value="ECO:0007669"/>
    <property type="project" value="InterPro"/>
</dbReference>
<dbReference type="STRING" id="983967.A0A1E4T7S9"/>
<evidence type="ECO:0000256" key="7">
    <source>
        <dbReference type="ARBA" id="ARBA00022807"/>
    </source>
</evidence>
<reference evidence="11" key="1">
    <citation type="submission" date="2016-04" db="EMBL/GenBank/DDBJ databases">
        <title>Comparative genomics of biotechnologically important yeasts.</title>
        <authorList>
            <consortium name="DOE Joint Genome Institute"/>
            <person name="Riley R."/>
            <person name="Haridas S."/>
            <person name="Wolfe K.H."/>
            <person name="Lopes M.R."/>
            <person name="Hittinger C.T."/>
            <person name="Goker M."/>
            <person name="Salamov A."/>
            <person name="Wisecaver J."/>
            <person name="Long T.M."/>
            <person name="Aerts A.L."/>
            <person name="Barry K."/>
            <person name="Choi C."/>
            <person name="Clum A."/>
            <person name="Coughlan A.Y."/>
            <person name="Deshpande S."/>
            <person name="Douglass A.P."/>
            <person name="Hanson S.J."/>
            <person name="Klenk H.-P."/>
            <person name="Labutti K."/>
            <person name="Lapidus A."/>
            <person name="Lindquist E."/>
            <person name="Lipzen A."/>
            <person name="Meier-Kolthoff J.P."/>
            <person name="Ohm R.A."/>
            <person name="Otillar R.P."/>
            <person name="Pangilinan J."/>
            <person name="Peng Y."/>
            <person name="Rokas A."/>
            <person name="Rosa C.A."/>
            <person name="Scheuner C."/>
            <person name="Sibirny A.A."/>
            <person name="Slot J.C."/>
            <person name="Stielow J.B."/>
            <person name="Sun H."/>
            <person name="Kurtzman C.P."/>
            <person name="Blackwell M."/>
            <person name="Grigoriev I.V."/>
            <person name="Jeffries T.W."/>
        </authorList>
    </citation>
    <scope>NUCLEOTIDE SEQUENCE [LARGE SCALE GENOMIC DNA]</scope>
    <source>
        <strain evidence="11">NRRL YB-2248</strain>
    </source>
</reference>
<protein>
    <recommendedName>
        <fullName evidence="3">ubiquitinyl hydrolase 1</fullName>
        <ecNumber evidence="3">3.4.19.12</ecNumber>
    </recommendedName>
</protein>
<feature type="region of interest" description="Disordered" evidence="8">
    <location>
        <begin position="727"/>
        <end position="777"/>
    </location>
</feature>
<gene>
    <name evidence="10" type="ORF">CANARDRAFT_215686</name>
</gene>
<evidence type="ECO:0000256" key="3">
    <source>
        <dbReference type="ARBA" id="ARBA00012759"/>
    </source>
</evidence>
<feature type="domain" description="USP" evidence="9">
    <location>
        <begin position="115"/>
        <end position="657"/>
    </location>
</feature>
<dbReference type="GO" id="GO:0004843">
    <property type="term" value="F:cysteine-type deubiquitinase activity"/>
    <property type="evidence" value="ECO:0007669"/>
    <property type="project" value="UniProtKB-EC"/>
</dbReference>
<feature type="compositionally biased region" description="Low complexity" evidence="8">
    <location>
        <begin position="756"/>
        <end position="765"/>
    </location>
</feature>
<evidence type="ECO:0000313" key="10">
    <source>
        <dbReference type="EMBL" id="ODV87814.1"/>
    </source>
</evidence>
<dbReference type="Proteomes" id="UP000094801">
    <property type="component" value="Unassembled WGS sequence"/>
</dbReference>
<feature type="compositionally biased region" description="Basic and acidic residues" evidence="8">
    <location>
        <begin position="675"/>
        <end position="691"/>
    </location>
</feature>
<evidence type="ECO:0000313" key="11">
    <source>
        <dbReference type="Proteomes" id="UP000094801"/>
    </source>
</evidence>
<dbReference type="PANTHER" id="PTHR24006">
    <property type="entry name" value="UBIQUITIN CARBOXYL-TERMINAL HYDROLASE"/>
    <property type="match status" value="1"/>
</dbReference>